<dbReference type="EMBL" id="CP003746">
    <property type="protein sequence ID" value="AFV00305.1"/>
    <property type="molecule type" value="Genomic_DNA"/>
</dbReference>
<dbReference type="eggNOG" id="COG3616">
    <property type="taxonomic scope" value="Bacteria"/>
</dbReference>
<dbReference type="PANTHER" id="PTHR28004:SF2">
    <property type="entry name" value="D-SERINE DEHYDRATASE"/>
    <property type="match status" value="1"/>
</dbReference>
<evidence type="ECO:0000313" key="3">
    <source>
        <dbReference type="Proteomes" id="UP000000466"/>
    </source>
</evidence>
<dbReference type="InterPro" id="IPR051466">
    <property type="entry name" value="D-amino_acid_metab_enzyme"/>
</dbReference>
<name>K4KMA3_SIMAS</name>
<protein>
    <recommendedName>
        <fullName evidence="1">Alanine racemase N-terminal domain-containing protein</fullName>
    </recommendedName>
</protein>
<dbReference type="Proteomes" id="UP000000466">
    <property type="component" value="Chromosome"/>
</dbReference>
<dbReference type="InterPro" id="IPR029066">
    <property type="entry name" value="PLP-binding_barrel"/>
</dbReference>
<organism evidence="2 3">
    <name type="scientific">Simiduia agarivorans (strain DSM 21679 / JCM 13881 / BCRC 17597 / SA1)</name>
    <dbReference type="NCBI Taxonomy" id="1117647"/>
    <lineage>
        <taxon>Bacteria</taxon>
        <taxon>Pseudomonadati</taxon>
        <taxon>Pseudomonadota</taxon>
        <taxon>Gammaproteobacteria</taxon>
        <taxon>Cellvibrionales</taxon>
        <taxon>Cellvibrionaceae</taxon>
        <taxon>Simiduia</taxon>
    </lineage>
</organism>
<feature type="domain" description="Alanine racemase N-terminal" evidence="1">
    <location>
        <begin position="27"/>
        <end position="234"/>
    </location>
</feature>
<dbReference type="STRING" id="1117647.M5M_15860"/>
<evidence type="ECO:0000313" key="2">
    <source>
        <dbReference type="EMBL" id="AFV00305.1"/>
    </source>
</evidence>
<reference evidence="2 3" key="1">
    <citation type="journal article" date="2013" name="Genome Announc.">
        <title>Complete genome sequence of Simiduia agarivorans SA1(T), a marine bacterium able to degrade a variety of polysaccharides.</title>
        <authorList>
            <person name="Lin S.Y."/>
            <person name="Shieh W.Y."/>
            <person name="Chen J.S."/>
            <person name="Tang S.L."/>
        </authorList>
    </citation>
    <scope>NUCLEOTIDE SEQUENCE [LARGE SCALE GENOMIC DNA]</scope>
    <source>
        <strain evidence="3">DSM 21679 / JCM 13881 / BCRC 17597 / SA1</strain>
    </source>
</reference>
<gene>
    <name evidence="2" type="ordered locus">M5M_15860</name>
</gene>
<dbReference type="AlphaFoldDB" id="K4KMA3"/>
<dbReference type="HOGENOM" id="CLU_060252_0_0_6"/>
<dbReference type="GO" id="GO:0036088">
    <property type="term" value="P:D-serine catabolic process"/>
    <property type="evidence" value="ECO:0007669"/>
    <property type="project" value="TreeGrafter"/>
</dbReference>
<dbReference type="OrthoDB" id="339576at2"/>
<dbReference type="SUPFAM" id="SSF51419">
    <property type="entry name" value="PLP-binding barrel"/>
    <property type="match status" value="1"/>
</dbReference>
<dbReference type="KEGG" id="saga:M5M_15860"/>
<keyword evidence="3" id="KW-1185">Reference proteome</keyword>
<proteinExistence type="predicted"/>
<dbReference type="Gene3D" id="3.20.20.10">
    <property type="entry name" value="Alanine racemase"/>
    <property type="match status" value="1"/>
</dbReference>
<dbReference type="Pfam" id="PF01168">
    <property type="entry name" value="Ala_racemase_N"/>
    <property type="match status" value="1"/>
</dbReference>
<evidence type="ECO:0000259" key="1">
    <source>
        <dbReference type="Pfam" id="PF01168"/>
    </source>
</evidence>
<dbReference type="GO" id="GO:0008721">
    <property type="term" value="F:D-serine ammonia-lyase activity"/>
    <property type="evidence" value="ECO:0007669"/>
    <property type="project" value="TreeGrafter"/>
</dbReference>
<dbReference type="RefSeq" id="WP_015048457.1">
    <property type="nucleotide sequence ID" value="NC_018868.3"/>
</dbReference>
<dbReference type="InterPro" id="IPR001608">
    <property type="entry name" value="Ala_racemase_N"/>
</dbReference>
<dbReference type="PANTHER" id="PTHR28004">
    <property type="entry name" value="ZGC:162816-RELATED"/>
    <property type="match status" value="1"/>
</dbReference>
<sequence>MSPNDDFTLYRQVLQQHGDGRPRLLLDLQRLGANADRACGLFPGQPLRLVVKSLPCLPLLRWLSQRMGTRRFMVFHWPFLQQLLSAMPDADVLLGKPMPVLVLTRLLAAGVGAERLASACWLVDSAERIDAYAGFARAHGLRLRVAVEVDVGMARGGVRSPYELQQLLARWPEALELEGLMGYDAQVAKAPWWWGGSRRAYRQSQDRYREFIGLLAPHQRRLLNGAGSPTLPLHGAGSVANDFSLGSCLLKPTDFDLPQLAVFTPALLIAAPVLKRLRGVTLPFVGRLASPLGGRDSLFLYGGRWMAKPCWPEAMATQPWYGLSSNQQLMTLPAQTPCGPDDYVFFRPTQSEAVMLQFGDLWVLNEDRSMQAWPVMSNEVSEHPDVTGV</sequence>
<accession>K4KMA3</accession>